<dbReference type="EMBL" id="LR862147">
    <property type="protein sequence ID" value="CAD1829048.1"/>
    <property type="molecule type" value="Genomic_DNA"/>
</dbReference>
<sequence>MEAFLTHFKPFLAQEWDADCELAEKILQGLQPHQNLTVLEIEGYLGKTFPRWLSELTLPNLVELTLNTCVRCETLPEFNQLHHLKILVLNNLLAINRLPALGQLPSLKVLKLSVLPGVKCLGSDFYGGDGAFFTLEELELSSLPSDFPLVKELSMCCDDKLLLSAFESGAFLNLEKLDIQNCTSLLKSSLPQVLIERFRSNPGLLHSMSASGQCYNGDSLVDLVAESLNDVQNRSELDGEIQYHFVQAVEVLE</sequence>
<evidence type="ECO:0000259" key="1">
    <source>
        <dbReference type="Pfam" id="PF25019"/>
    </source>
</evidence>
<reference evidence="2" key="1">
    <citation type="submission" date="2020-07" db="EMBL/GenBank/DDBJ databases">
        <authorList>
            <person name="Lin J."/>
        </authorList>
    </citation>
    <scope>NUCLEOTIDE SEQUENCE</scope>
</reference>
<name>A0A6V7PES7_ANACO</name>
<dbReference type="SUPFAM" id="SSF52058">
    <property type="entry name" value="L domain-like"/>
    <property type="match status" value="1"/>
</dbReference>
<protein>
    <recommendedName>
        <fullName evidence="1">R13L1/DRL21-like LRR repeat region domain-containing protein</fullName>
    </recommendedName>
</protein>
<dbReference type="AlphaFoldDB" id="A0A6V7PES7"/>
<feature type="domain" description="R13L1/DRL21-like LRR repeat region" evidence="1">
    <location>
        <begin position="19"/>
        <end position="91"/>
    </location>
</feature>
<dbReference type="PANTHER" id="PTHR47186:SF3">
    <property type="entry name" value="OS09G0267800 PROTEIN"/>
    <property type="match status" value="1"/>
</dbReference>
<dbReference type="Gene3D" id="3.80.10.10">
    <property type="entry name" value="Ribonuclease Inhibitor"/>
    <property type="match status" value="1"/>
</dbReference>
<dbReference type="PANTHER" id="PTHR47186">
    <property type="entry name" value="LEUCINE-RICH REPEAT-CONTAINING PROTEIN 57"/>
    <property type="match status" value="1"/>
</dbReference>
<dbReference type="Pfam" id="PF25019">
    <property type="entry name" value="LRR_R13L1-DRL21"/>
    <property type="match status" value="1"/>
</dbReference>
<dbReference type="InterPro" id="IPR032675">
    <property type="entry name" value="LRR_dom_sf"/>
</dbReference>
<organism evidence="2">
    <name type="scientific">Ananas comosus var. bracteatus</name>
    <name type="common">red pineapple</name>
    <dbReference type="NCBI Taxonomy" id="296719"/>
    <lineage>
        <taxon>Eukaryota</taxon>
        <taxon>Viridiplantae</taxon>
        <taxon>Streptophyta</taxon>
        <taxon>Embryophyta</taxon>
        <taxon>Tracheophyta</taxon>
        <taxon>Spermatophyta</taxon>
        <taxon>Magnoliopsida</taxon>
        <taxon>Liliopsida</taxon>
        <taxon>Poales</taxon>
        <taxon>Bromeliaceae</taxon>
        <taxon>Bromelioideae</taxon>
        <taxon>Ananas</taxon>
    </lineage>
</organism>
<evidence type="ECO:0000313" key="2">
    <source>
        <dbReference type="EMBL" id="CAD1829048.1"/>
    </source>
</evidence>
<proteinExistence type="predicted"/>
<dbReference type="InterPro" id="IPR056789">
    <property type="entry name" value="LRR_R13L1-DRL21"/>
</dbReference>
<gene>
    <name evidence="2" type="ORF">CB5_LOCUS12259</name>
</gene>
<accession>A0A6V7PES7</accession>